<evidence type="ECO:0008006" key="4">
    <source>
        <dbReference type="Google" id="ProtNLM"/>
    </source>
</evidence>
<reference evidence="2 3" key="1">
    <citation type="submission" date="2020-08" db="EMBL/GenBank/DDBJ databases">
        <title>Sequencing the genomes of 1000 actinobacteria strains.</title>
        <authorList>
            <person name="Klenk H.-P."/>
        </authorList>
    </citation>
    <scope>NUCLEOTIDE SEQUENCE [LARGE SCALE GENOMIC DNA]</scope>
    <source>
        <strain evidence="2 3">DSM 24823</strain>
    </source>
</reference>
<dbReference type="Proteomes" id="UP000517712">
    <property type="component" value="Unassembled WGS sequence"/>
</dbReference>
<comment type="caution">
    <text evidence="2">The sequence shown here is derived from an EMBL/GenBank/DDBJ whole genome shotgun (WGS) entry which is preliminary data.</text>
</comment>
<protein>
    <recommendedName>
        <fullName evidence="4">YdhG-like domain-containing protein</fullName>
    </recommendedName>
</protein>
<organism evidence="2 3">
    <name type="scientific">Microbacterium ginsengiterrae</name>
    <dbReference type="NCBI Taxonomy" id="546115"/>
    <lineage>
        <taxon>Bacteria</taxon>
        <taxon>Bacillati</taxon>
        <taxon>Actinomycetota</taxon>
        <taxon>Actinomycetes</taxon>
        <taxon>Micrococcales</taxon>
        <taxon>Microbacteriaceae</taxon>
        <taxon>Microbacterium</taxon>
    </lineage>
</organism>
<proteinExistence type="predicted"/>
<sequence length="147" mass="16372">MSDKNFTAEEREAMKAKLTESRTSRSRAKKSPEQARAEGEAEVNGKIAEMPDDDRALAERIAAMVTENAPQLMPRTYYGMPAWANEAGKVVCFFKPKSKFKVRYATFEFEAPAALDDGNVWPVSYAVAALTEADLAFLAERVRRSVT</sequence>
<feature type="compositionally biased region" description="Basic and acidic residues" evidence="1">
    <location>
        <begin position="1"/>
        <end position="23"/>
    </location>
</feature>
<accession>A0A7W9FB31</accession>
<evidence type="ECO:0000256" key="1">
    <source>
        <dbReference type="SAM" id="MobiDB-lite"/>
    </source>
</evidence>
<dbReference type="AlphaFoldDB" id="A0A7W9FB31"/>
<keyword evidence="3" id="KW-1185">Reference proteome</keyword>
<gene>
    <name evidence="2" type="ORF">HD600_001232</name>
</gene>
<name>A0A7W9FB31_9MICO</name>
<dbReference type="EMBL" id="JACHMU010000001">
    <property type="protein sequence ID" value="MBB5742735.1"/>
    <property type="molecule type" value="Genomic_DNA"/>
</dbReference>
<feature type="region of interest" description="Disordered" evidence="1">
    <location>
        <begin position="1"/>
        <end position="50"/>
    </location>
</feature>
<feature type="compositionally biased region" description="Basic and acidic residues" evidence="1">
    <location>
        <begin position="30"/>
        <end position="39"/>
    </location>
</feature>
<dbReference type="SUPFAM" id="SSF159888">
    <property type="entry name" value="YdhG-like"/>
    <property type="match status" value="1"/>
</dbReference>
<evidence type="ECO:0000313" key="2">
    <source>
        <dbReference type="EMBL" id="MBB5742735.1"/>
    </source>
</evidence>
<dbReference type="RefSeq" id="WP_184282287.1">
    <property type="nucleotide sequence ID" value="NZ_BAAAPG010000001.1"/>
</dbReference>
<evidence type="ECO:0000313" key="3">
    <source>
        <dbReference type="Proteomes" id="UP000517712"/>
    </source>
</evidence>